<organism evidence="8">
    <name type="scientific">Oryza punctata</name>
    <name type="common">Red rice</name>
    <dbReference type="NCBI Taxonomy" id="4537"/>
    <lineage>
        <taxon>Eukaryota</taxon>
        <taxon>Viridiplantae</taxon>
        <taxon>Streptophyta</taxon>
        <taxon>Embryophyta</taxon>
        <taxon>Tracheophyta</taxon>
        <taxon>Spermatophyta</taxon>
        <taxon>Magnoliopsida</taxon>
        <taxon>Liliopsida</taxon>
        <taxon>Poales</taxon>
        <taxon>Poaceae</taxon>
        <taxon>BOP clade</taxon>
        <taxon>Oryzoideae</taxon>
        <taxon>Oryzeae</taxon>
        <taxon>Oryzinae</taxon>
        <taxon>Oryza</taxon>
    </lineage>
</organism>
<dbReference type="STRING" id="4537.A0A0E0MPG3"/>
<dbReference type="CDD" id="cd11445">
    <property type="entry name" value="bHLH_AtPIF_like"/>
    <property type="match status" value="1"/>
</dbReference>
<evidence type="ECO:0000256" key="4">
    <source>
        <dbReference type="ARBA" id="ARBA00023163"/>
    </source>
</evidence>
<feature type="compositionally biased region" description="Polar residues" evidence="6">
    <location>
        <begin position="209"/>
        <end position="222"/>
    </location>
</feature>
<protein>
    <recommendedName>
        <fullName evidence="7">BHLH domain-containing protein</fullName>
    </recommendedName>
</protein>
<keyword evidence="4" id="KW-0804">Transcription</keyword>
<dbReference type="OMA" id="MAAKMDG"/>
<evidence type="ECO:0000256" key="2">
    <source>
        <dbReference type="ARBA" id="ARBA00005510"/>
    </source>
</evidence>
<dbReference type="eggNOG" id="ENOG502QTIX">
    <property type="taxonomic scope" value="Eukaryota"/>
</dbReference>
<evidence type="ECO:0000256" key="6">
    <source>
        <dbReference type="SAM" id="MobiDB-lite"/>
    </source>
</evidence>
<evidence type="ECO:0000256" key="5">
    <source>
        <dbReference type="ARBA" id="ARBA00023242"/>
    </source>
</evidence>
<dbReference type="InterPro" id="IPR044273">
    <property type="entry name" value="PIF3-like"/>
</dbReference>
<evidence type="ECO:0000313" key="8">
    <source>
        <dbReference type="EnsemblPlants" id="OPUNC12G16660.2"/>
    </source>
</evidence>
<keyword evidence="3" id="KW-0805">Transcription regulation</keyword>
<dbReference type="HOGENOM" id="CLU_030314_2_0_1"/>
<comment type="subcellular location">
    <subcellularLocation>
        <location evidence="1">Nucleus</location>
    </subcellularLocation>
</comment>
<dbReference type="EnsemblPlants" id="OPUNC12G16660.1">
    <property type="protein sequence ID" value="OPUNC12G16660.1"/>
    <property type="gene ID" value="OPUNC12G16660"/>
</dbReference>
<name>A0A0E0MPG3_ORYPU</name>
<reference evidence="8" key="2">
    <citation type="submission" date="2018-05" db="EMBL/GenBank/DDBJ databases">
        <title>OpunRS2 (Oryza punctata Reference Sequence Version 2).</title>
        <authorList>
            <person name="Zhang J."/>
            <person name="Kudrna D."/>
            <person name="Lee S."/>
            <person name="Talag J."/>
            <person name="Welchert J."/>
            <person name="Wing R.A."/>
        </authorList>
    </citation>
    <scope>NUCLEOTIDE SEQUENCE [LARGE SCALE GENOMIC DNA]</scope>
</reference>
<dbReference type="Proteomes" id="UP000026962">
    <property type="component" value="Chromosome 12"/>
</dbReference>
<dbReference type="GO" id="GO:0005634">
    <property type="term" value="C:nucleus"/>
    <property type="evidence" value="ECO:0007669"/>
    <property type="project" value="UniProtKB-SubCell"/>
</dbReference>
<dbReference type="Gramene" id="OPUNC12G16660.1">
    <property type="protein sequence ID" value="OPUNC12G16660.1"/>
    <property type="gene ID" value="OPUNC12G16660"/>
</dbReference>
<keyword evidence="5" id="KW-0539">Nucleus</keyword>
<feature type="compositionally biased region" description="Pro residues" evidence="6">
    <location>
        <begin position="181"/>
        <end position="190"/>
    </location>
</feature>
<dbReference type="PROSITE" id="PS50888">
    <property type="entry name" value="BHLH"/>
    <property type="match status" value="1"/>
</dbReference>
<feature type="region of interest" description="Disordered" evidence="6">
    <location>
        <begin position="175"/>
        <end position="251"/>
    </location>
</feature>
<comment type="similarity">
    <text evidence="2">Belongs to the bHLH protein family.</text>
</comment>
<reference evidence="8" key="1">
    <citation type="submission" date="2015-04" db="UniProtKB">
        <authorList>
            <consortium name="EnsemblPlants"/>
        </authorList>
    </citation>
    <scope>IDENTIFICATION</scope>
</reference>
<dbReference type="GO" id="GO:0046983">
    <property type="term" value="F:protein dimerization activity"/>
    <property type="evidence" value="ECO:0007669"/>
    <property type="project" value="InterPro"/>
</dbReference>
<dbReference type="InterPro" id="IPR036638">
    <property type="entry name" value="HLH_DNA-bd_sf"/>
</dbReference>
<proteinExistence type="inferred from homology"/>
<dbReference type="FunFam" id="4.10.280.10:FF:000004">
    <property type="entry name" value="Basic helix-loop-helix transcription factor"/>
    <property type="match status" value="1"/>
</dbReference>
<evidence type="ECO:0000313" key="9">
    <source>
        <dbReference type="Proteomes" id="UP000026962"/>
    </source>
</evidence>
<accession>A0A0E0MPG3</accession>
<dbReference type="SMART" id="SM00353">
    <property type="entry name" value="HLH"/>
    <property type="match status" value="1"/>
</dbReference>
<dbReference type="PANTHER" id="PTHR46807">
    <property type="entry name" value="TRANSCRIPTION FACTOR PIF3"/>
    <property type="match status" value="1"/>
</dbReference>
<dbReference type="Pfam" id="PF00010">
    <property type="entry name" value="HLH"/>
    <property type="match status" value="1"/>
</dbReference>
<dbReference type="Gene3D" id="4.10.280.10">
    <property type="entry name" value="Helix-loop-helix DNA-binding domain"/>
    <property type="match status" value="1"/>
</dbReference>
<feature type="region of interest" description="Disordered" evidence="6">
    <location>
        <begin position="428"/>
        <end position="471"/>
    </location>
</feature>
<sequence length="471" mass="50598">MNQFVPDWNTTSMGDGFAPLGEDDGLVELLWCNGHVVMHSQAPRKPPRPERTAATVAAMAEDESASWFQYPVDDVLEKDLFTELFGEMTTAGGGGGDVRRAACKEERGAVTAFQSRMMPPPWPAREKAEFRDVDDVCGISEVVMAKMEGEVKVAAAEAAGGESSMLTIGSSICGSNHVQTPPGPAQPPPSLGNGKVGGAAARRAHDTATVASSSMRSRSCTAKTEPHDVAAGVDKRKQRDAATESWSPSEDVEFESAAVTCSPAQKTTTAKRRRAAEVHNLSERRRRDRINEKMKALQELIPHCNKTDKASMLDEAIEYLKSLQLQLQMMWMGGGMAPPAVMFPAAGVHQYMQRMGAVGMGPPHMASLPRMPPFMAPPPAAVQSSPVSHMPAVSMADPYARCLAVDHLQPPSPMHYLQGMSFYQLQQNTAALPPPAGSLPPAATEQPPTPDDILHKKYDNCSKPESKGGTS</sequence>
<feature type="compositionally biased region" description="Basic and acidic residues" evidence="6">
    <location>
        <begin position="452"/>
        <end position="471"/>
    </location>
</feature>
<feature type="domain" description="BHLH" evidence="7">
    <location>
        <begin position="274"/>
        <end position="323"/>
    </location>
</feature>
<feature type="compositionally biased region" description="Basic and acidic residues" evidence="6">
    <location>
        <begin position="224"/>
        <end position="242"/>
    </location>
</feature>
<dbReference type="AlphaFoldDB" id="A0A0E0MPG3"/>
<dbReference type="GO" id="GO:0003700">
    <property type="term" value="F:DNA-binding transcription factor activity"/>
    <property type="evidence" value="ECO:0007669"/>
    <property type="project" value="InterPro"/>
</dbReference>
<dbReference type="SUPFAM" id="SSF47459">
    <property type="entry name" value="HLH, helix-loop-helix DNA-binding domain"/>
    <property type="match status" value="1"/>
</dbReference>
<dbReference type="Gramene" id="OPUNC12G16660.2">
    <property type="protein sequence ID" value="OPUNC12G16660.2"/>
    <property type="gene ID" value="OPUNC12G16660"/>
</dbReference>
<keyword evidence="9" id="KW-1185">Reference proteome</keyword>
<dbReference type="EnsemblPlants" id="OPUNC12G16660.2">
    <property type="protein sequence ID" value="OPUNC12G16660.2"/>
    <property type="gene ID" value="OPUNC12G16660"/>
</dbReference>
<dbReference type="InterPro" id="IPR011598">
    <property type="entry name" value="bHLH_dom"/>
</dbReference>
<dbReference type="PANTHER" id="PTHR46807:SF7">
    <property type="entry name" value="BHLH DOMAIN-CONTAINING PROTEIN"/>
    <property type="match status" value="1"/>
</dbReference>
<evidence type="ECO:0000259" key="7">
    <source>
        <dbReference type="PROSITE" id="PS50888"/>
    </source>
</evidence>
<evidence type="ECO:0000256" key="3">
    <source>
        <dbReference type="ARBA" id="ARBA00023015"/>
    </source>
</evidence>
<dbReference type="InterPro" id="IPR047265">
    <property type="entry name" value="PIF1-like_bHLH"/>
</dbReference>
<evidence type="ECO:0000256" key="1">
    <source>
        <dbReference type="ARBA" id="ARBA00004123"/>
    </source>
</evidence>